<feature type="transmembrane region" description="Helical" evidence="3">
    <location>
        <begin position="96"/>
        <end position="115"/>
    </location>
</feature>
<comment type="subcellular location">
    <subcellularLocation>
        <location evidence="2">Cell membrane</location>
        <topology evidence="2">Multi-pass membrane protein</topology>
    </subcellularLocation>
</comment>
<keyword evidence="3" id="KW-1133">Transmembrane helix</keyword>
<organism evidence="4 5">
    <name type="scientific">Rothia aeria</name>
    <dbReference type="NCBI Taxonomy" id="172042"/>
    <lineage>
        <taxon>Bacteria</taxon>
        <taxon>Bacillati</taxon>
        <taxon>Actinomycetota</taxon>
        <taxon>Actinomycetes</taxon>
        <taxon>Micrococcales</taxon>
        <taxon>Micrococcaceae</taxon>
        <taxon>Rothia</taxon>
    </lineage>
</organism>
<keyword evidence="2" id="KW-1003">Cell membrane</keyword>
<dbReference type="AlphaFoldDB" id="A0A7Z9A2V7"/>
<evidence type="ECO:0000256" key="2">
    <source>
        <dbReference type="PIRNR" id="PIRNR016661"/>
    </source>
</evidence>
<dbReference type="RefSeq" id="WP_037234386.1">
    <property type="nucleotide sequence ID" value="NZ_CAKASD010000055.1"/>
</dbReference>
<dbReference type="Pfam" id="PF02632">
    <property type="entry name" value="BioY"/>
    <property type="match status" value="1"/>
</dbReference>
<keyword evidence="3" id="KW-0812">Transmembrane</keyword>
<feature type="transmembrane region" description="Helical" evidence="3">
    <location>
        <begin position="42"/>
        <end position="62"/>
    </location>
</feature>
<keyword evidence="2" id="KW-0813">Transport</keyword>
<dbReference type="GO" id="GO:0005886">
    <property type="term" value="C:plasma membrane"/>
    <property type="evidence" value="ECO:0007669"/>
    <property type="project" value="UniProtKB-SubCell"/>
</dbReference>
<feature type="transmembrane region" description="Helical" evidence="3">
    <location>
        <begin position="122"/>
        <end position="149"/>
    </location>
</feature>
<dbReference type="PIRSF" id="PIRSF016661">
    <property type="entry name" value="BioY"/>
    <property type="match status" value="1"/>
</dbReference>
<feature type="transmembrane region" description="Helical" evidence="3">
    <location>
        <begin position="69"/>
        <end position="90"/>
    </location>
</feature>
<sequence>MSAATPYRPSSARNLALVAVFAAFIAVLGPLSIPIAGVPVPLSLGPLAIYVTALVLGGIRAFAATSLYVLMGCLGLPIFAQGGSGFGSLAGPTGGYLIGYPFGALAAGVVAYLVVRRRLNPALTVILLAAAAMIGFVTLSTGGLIGLIFNGRMPFEKAAGIVISFALPDSAKAIVAALAAAAVHRAFPALAGRASAKTAR</sequence>
<evidence type="ECO:0000256" key="3">
    <source>
        <dbReference type="SAM" id="Phobius"/>
    </source>
</evidence>
<feature type="transmembrane region" description="Helical" evidence="3">
    <location>
        <begin position="12"/>
        <end position="36"/>
    </location>
</feature>
<name>A0A7Z9A2V7_9MICC</name>
<dbReference type="InterPro" id="IPR003784">
    <property type="entry name" value="BioY"/>
</dbReference>
<dbReference type="Proteomes" id="UP000282386">
    <property type="component" value="Chromosome"/>
</dbReference>
<dbReference type="PANTHER" id="PTHR34295:SF1">
    <property type="entry name" value="BIOTIN TRANSPORTER BIOY"/>
    <property type="match status" value="1"/>
</dbReference>
<evidence type="ECO:0000313" key="4">
    <source>
        <dbReference type="EMBL" id="VEI23008.1"/>
    </source>
</evidence>
<dbReference type="GO" id="GO:0015225">
    <property type="term" value="F:biotin transmembrane transporter activity"/>
    <property type="evidence" value="ECO:0007669"/>
    <property type="project" value="UniProtKB-UniRule"/>
</dbReference>
<gene>
    <name evidence="4" type="primary">bioY</name>
    <name evidence="4" type="ORF">NCTC10207_01104</name>
</gene>
<dbReference type="Gene3D" id="1.10.1760.20">
    <property type="match status" value="1"/>
</dbReference>
<dbReference type="PANTHER" id="PTHR34295">
    <property type="entry name" value="BIOTIN TRANSPORTER BIOY"/>
    <property type="match status" value="1"/>
</dbReference>
<feature type="transmembrane region" description="Helical" evidence="3">
    <location>
        <begin position="161"/>
        <end position="183"/>
    </location>
</feature>
<dbReference type="EMBL" id="LR134479">
    <property type="protein sequence ID" value="VEI23008.1"/>
    <property type="molecule type" value="Genomic_DNA"/>
</dbReference>
<protein>
    <recommendedName>
        <fullName evidence="2">Biotin transporter</fullName>
    </recommendedName>
</protein>
<comment type="similarity">
    <text evidence="1 2">Belongs to the BioY family.</text>
</comment>
<reference evidence="4 5" key="1">
    <citation type="submission" date="2018-12" db="EMBL/GenBank/DDBJ databases">
        <authorList>
            <consortium name="Pathogen Informatics"/>
        </authorList>
    </citation>
    <scope>NUCLEOTIDE SEQUENCE [LARGE SCALE GENOMIC DNA]</scope>
    <source>
        <strain evidence="4 5">NCTC10207</strain>
    </source>
</reference>
<evidence type="ECO:0000256" key="1">
    <source>
        <dbReference type="ARBA" id="ARBA00010692"/>
    </source>
</evidence>
<evidence type="ECO:0000313" key="5">
    <source>
        <dbReference type="Proteomes" id="UP000282386"/>
    </source>
</evidence>
<proteinExistence type="inferred from homology"/>
<accession>A0A7Z9A2V7</accession>
<keyword evidence="2 3" id="KW-0472">Membrane</keyword>